<protein>
    <submittedName>
        <fullName evidence="2">Response regulator</fullName>
    </submittedName>
</protein>
<evidence type="ECO:0000313" key="3">
    <source>
        <dbReference type="Proteomes" id="UP000179454"/>
    </source>
</evidence>
<proteinExistence type="predicted"/>
<reference evidence="3 4" key="1">
    <citation type="submission" date="2019-11" db="EMBL/GenBank/DDBJ databases">
        <title>Whole-genome sequencing of Allorhizobium vitis.</title>
        <authorList>
            <person name="Gan H.M."/>
            <person name="Savka M.A."/>
        </authorList>
    </citation>
    <scope>NUCLEOTIDE SEQUENCE [LARGE SCALE GENOMIC DNA]</scope>
    <source>
        <strain evidence="2 4">RF2/1</strain>
        <strain evidence="1 3">T1/7</strain>
    </source>
</reference>
<gene>
    <name evidence="2" type="ORF">BBK91_026450</name>
    <name evidence="1" type="ORF">BBL17_028325</name>
</gene>
<dbReference type="Proteomes" id="UP000179536">
    <property type="component" value="Unassembled WGS sequence"/>
</dbReference>
<dbReference type="Gene3D" id="3.40.50.2300">
    <property type="match status" value="1"/>
</dbReference>
<evidence type="ECO:0000313" key="4">
    <source>
        <dbReference type="Proteomes" id="UP000179536"/>
    </source>
</evidence>
<dbReference type="SUPFAM" id="SSF52172">
    <property type="entry name" value="CheY-like"/>
    <property type="match status" value="1"/>
</dbReference>
<comment type="caution">
    <text evidence="2">The sequence shown here is derived from an EMBL/GenBank/DDBJ whole genome shotgun (WGS) entry which is preliminary data.</text>
</comment>
<dbReference type="EMBL" id="MBFA02000036">
    <property type="protein sequence ID" value="MUP13373.1"/>
    <property type="molecule type" value="Genomic_DNA"/>
</dbReference>
<evidence type="ECO:0000313" key="2">
    <source>
        <dbReference type="EMBL" id="MUP13373.1"/>
    </source>
</evidence>
<organism evidence="2 4">
    <name type="scientific">Agrobacterium vitis</name>
    <name type="common">Rhizobium vitis</name>
    <dbReference type="NCBI Taxonomy" id="373"/>
    <lineage>
        <taxon>Bacteria</taxon>
        <taxon>Pseudomonadati</taxon>
        <taxon>Pseudomonadota</taxon>
        <taxon>Alphaproteobacteria</taxon>
        <taxon>Hyphomicrobiales</taxon>
        <taxon>Rhizobiaceae</taxon>
        <taxon>Rhizobium/Agrobacterium group</taxon>
        <taxon>Agrobacterium</taxon>
    </lineage>
</organism>
<dbReference type="EMBL" id="MBFE02000048">
    <property type="protein sequence ID" value="MUO45649.1"/>
    <property type="molecule type" value="Genomic_DNA"/>
</dbReference>
<keyword evidence="3" id="KW-1185">Reference proteome</keyword>
<dbReference type="AlphaFoldDB" id="A0ABD6HGF4"/>
<evidence type="ECO:0000313" key="1">
    <source>
        <dbReference type="EMBL" id="MUO45649.1"/>
    </source>
</evidence>
<name>A0ABD6HGF4_AGRVI</name>
<sequence length="171" mass="18800">MNVLLRHPKINMLFTDVDMPGDMDGLKLAASVRNRWPPIRLIVTSALRAVTSASLPVPARFFPTPYNTQAVMRPMREMGLNSGCQMERFAAGAARLTVSDTVLNTQLISKTNAAKAPSARMARSVSVGTDLSIQKHESGGVTPHCHSHLRRAVAQAEHRRHLRVMVELTIP</sequence>
<dbReference type="Proteomes" id="UP000179454">
    <property type="component" value="Unassembled WGS sequence"/>
</dbReference>
<dbReference type="InterPro" id="IPR011006">
    <property type="entry name" value="CheY-like_superfamily"/>
</dbReference>
<accession>A0ABD6HGF4</accession>